<evidence type="ECO:0000259" key="2">
    <source>
        <dbReference type="Pfam" id="PF07905"/>
    </source>
</evidence>
<dbReference type="Proteomes" id="UP001595896">
    <property type="component" value="Unassembled WGS sequence"/>
</dbReference>
<dbReference type="InterPro" id="IPR042070">
    <property type="entry name" value="PucR_C-HTH_sf"/>
</dbReference>
<reference evidence="6" key="1">
    <citation type="journal article" date="2019" name="Int. J. Syst. Evol. Microbiol.">
        <title>The Global Catalogue of Microorganisms (GCM) 10K type strain sequencing project: providing services to taxonomists for standard genome sequencing and annotation.</title>
        <authorList>
            <consortium name="The Broad Institute Genomics Platform"/>
            <consortium name="The Broad Institute Genome Sequencing Center for Infectious Disease"/>
            <person name="Wu L."/>
            <person name="Ma J."/>
        </authorList>
    </citation>
    <scope>NUCLEOTIDE SEQUENCE [LARGE SCALE GENOMIC DNA]</scope>
    <source>
        <strain evidence="6">JCM 12165</strain>
    </source>
</reference>
<dbReference type="Gene3D" id="1.10.10.2840">
    <property type="entry name" value="PucR C-terminal helix-turn-helix domain"/>
    <property type="match status" value="1"/>
</dbReference>
<keyword evidence="6" id="KW-1185">Reference proteome</keyword>
<dbReference type="PANTHER" id="PTHR33744:SF1">
    <property type="entry name" value="DNA-BINDING TRANSCRIPTIONAL ACTIVATOR ADER"/>
    <property type="match status" value="1"/>
</dbReference>
<dbReference type="InterPro" id="IPR041522">
    <property type="entry name" value="CdaR_GGDEF"/>
</dbReference>
<evidence type="ECO:0000259" key="4">
    <source>
        <dbReference type="Pfam" id="PF17853"/>
    </source>
</evidence>
<comment type="similarity">
    <text evidence="1">Belongs to the CdaR family.</text>
</comment>
<feature type="domain" description="CdaR GGDEF-like" evidence="4">
    <location>
        <begin position="278"/>
        <end position="408"/>
    </location>
</feature>
<dbReference type="RefSeq" id="WP_377910499.1">
    <property type="nucleotide sequence ID" value="NZ_JBHSGK010000020.1"/>
</dbReference>
<dbReference type="Pfam" id="PF13556">
    <property type="entry name" value="HTH_30"/>
    <property type="match status" value="1"/>
</dbReference>
<sequence>MDVNTLRTKSQLGKGEMADLQADGSVEVRSVNMMDAPDIERYLKPGQLLLTTGYSLKDEPGRLTDLIRHMASVGCAGLGIKSTRFLGGLPLEAIQAAAEERLPLIDLPEEIALGDLVHEIMALILQSKEAELRESKQFHERLSKLLHQEDGLTLVMRELERKLQGDAVLMDGMGQLLYLRHEADGPVVRALRPEPPLTKEGVKTEGWTIYPIEAGHGRNGYFFIRHSGRLYEIDTLLLSQAANVVSFELLKRQALQQHERMMKNAFFNDVLERRFQTNAEIMSRGRYYGLQEDLLYLSAVGQAGLERPGSSEKEMYEQRNRIQDLLEEALPEQLSHYVLFTKGGLFVLLAGTPFYHEEVEQQFTDTLADIQTMVKRALHTDLSFGIGSGAYQLTDLPKTWQDAVEALHAGMHAYNGPFIQSSRTKGMRQLLAMIPEENRQSFIQAALQPLLSMENEKEKTGLLDTLDSYLASQTNIAKTSEMLGVHRNTVLFRLKKCRELLNRDIKEETASLELRIALYLLDFSEK</sequence>
<name>A0ABV9NZY4_9BACI</name>
<dbReference type="InterPro" id="IPR025736">
    <property type="entry name" value="PucR_C-HTH_dom"/>
</dbReference>
<evidence type="ECO:0000313" key="6">
    <source>
        <dbReference type="Proteomes" id="UP001595896"/>
    </source>
</evidence>
<evidence type="ECO:0000259" key="3">
    <source>
        <dbReference type="Pfam" id="PF13556"/>
    </source>
</evidence>
<dbReference type="InterPro" id="IPR012914">
    <property type="entry name" value="PucR_dom"/>
</dbReference>
<dbReference type="Pfam" id="PF07905">
    <property type="entry name" value="PucR"/>
    <property type="match status" value="1"/>
</dbReference>
<dbReference type="PANTHER" id="PTHR33744">
    <property type="entry name" value="CARBOHYDRATE DIACID REGULATOR"/>
    <property type="match status" value="1"/>
</dbReference>
<dbReference type="InterPro" id="IPR051448">
    <property type="entry name" value="CdaR-like_regulators"/>
</dbReference>
<organism evidence="5 6">
    <name type="scientific">Bacillus daqingensis</name>
    <dbReference type="NCBI Taxonomy" id="872396"/>
    <lineage>
        <taxon>Bacteria</taxon>
        <taxon>Bacillati</taxon>
        <taxon>Bacillota</taxon>
        <taxon>Bacilli</taxon>
        <taxon>Bacillales</taxon>
        <taxon>Bacillaceae</taxon>
        <taxon>Bacillus</taxon>
    </lineage>
</organism>
<feature type="domain" description="PucR C-terminal helix-turn-helix" evidence="3">
    <location>
        <begin position="462"/>
        <end position="519"/>
    </location>
</feature>
<proteinExistence type="inferred from homology"/>
<dbReference type="EMBL" id="JBHSGK010000020">
    <property type="protein sequence ID" value="MFC4737906.1"/>
    <property type="molecule type" value="Genomic_DNA"/>
</dbReference>
<protein>
    <submittedName>
        <fullName evidence="5">PucR family transcriptional regulator</fullName>
    </submittedName>
</protein>
<dbReference type="Pfam" id="PF17853">
    <property type="entry name" value="GGDEF_2"/>
    <property type="match status" value="1"/>
</dbReference>
<accession>A0ABV9NZY4</accession>
<evidence type="ECO:0000256" key="1">
    <source>
        <dbReference type="ARBA" id="ARBA00006754"/>
    </source>
</evidence>
<evidence type="ECO:0000313" key="5">
    <source>
        <dbReference type="EMBL" id="MFC4737906.1"/>
    </source>
</evidence>
<gene>
    <name evidence="5" type="ORF">ACFO4L_15100</name>
</gene>
<comment type="caution">
    <text evidence="5">The sequence shown here is derived from an EMBL/GenBank/DDBJ whole genome shotgun (WGS) entry which is preliminary data.</text>
</comment>
<feature type="domain" description="Purine catabolism PurC-like" evidence="2">
    <location>
        <begin position="26"/>
        <end position="124"/>
    </location>
</feature>